<dbReference type="Proteomes" id="UP000243807">
    <property type="component" value="Chromosome"/>
</dbReference>
<keyword evidence="2" id="KW-1185">Reference proteome</keyword>
<name>A0A1P8UE86_9GAMM</name>
<dbReference type="KEGG" id="afy:BW247_02815"/>
<gene>
    <name evidence="1" type="ORF">BW247_02815</name>
</gene>
<dbReference type="EMBL" id="CP019434">
    <property type="protein sequence ID" value="APZ42157.1"/>
    <property type="molecule type" value="Genomic_DNA"/>
</dbReference>
<dbReference type="AlphaFoldDB" id="A0A1P8UE86"/>
<protein>
    <submittedName>
        <fullName evidence="1">Uncharacterized protein</fullName>
    </submittedName>
</protein>
<reference evidence="1 2" key="1">
    <citation type="submission" date="2017-01" db="EMBL/GenBank/DDBJ databases">
        <title>Draft sequence of Acidihalobacter ferrooxidans strain DSM 14175 (strain V8).</title>
        <authorList>
            <person name="Khaleque H.N."/>
            <person name="Ramsay J.P."/>
            <person name="Murphy R.J.T."/>
            <person name="Kaksonen A.H."/>
            <person name="Boxall N.J."/>
            <person name="Watkin E.L.J."/>
        </authorList>
    </citation>
    <scope>NUCLEOTIDE SEQUENCE [LARGE SCALE GENOMIC DNA]</scope>
    <source>
        <strain evidence="1 2">V8</strain>
    </source>
</reference>
<organism evidence="1 2">
    <name type="scientific">Acidihalobacter ferrooxydans</name>
    <dbReference type="NCBI Taxonomy" id="1765967"/>
    <lineage>
        <taxon>Bacteria</taxon>
        <taxon>Pseudomonadati</taxon>
        <taxon>Pseudomonadota</taxon>
        <taxon>Gammaproteobacteria</taxon>
        <taxon>Chromatiales</taxon>
        <taxon>Ectothiorhodospiraceae</taxon>
        <taxon>Acidihalobacter</taxon>
    </lineage>
</organism>
<dbReference type="STRING" id="1765967.BW247_02815"/>
<accession>A0A1P8UE86</accession>
<proteinExistence type="predicted"/>
<evidence type="ECO:0000313" key="2">
    <source>
        <dbReference type="Proteomes" id="UP000243807"/>
    </source>
</evidence>
<sequence>MPKRPNAPHEVYPDAIKAGSHTVFALTAVIRVVLPVGRRVLAVNVLRTALLMRFPGVRRQGFAKGDQARANVPLATPKRAAKQTGPLLMV</sequence>
<evidence type="ECO:0000313" key="1">
    <source>
        <dbReference type="EMBL" id="APZ42157.1"/>
    </source>
</evidence>